<evidence type="ECO:0000313" key="2">
    <source>
        <dbReference type="EMBL" id="ETW93193.1"/>
    </source>
</evidence>
<proteinExistence type="predicted"/>
<dbReference type="EMBL" id="AZHW01001288">
    <property type="protein sequence ID" value="ETW93193.1"/>
    <property type="molecule type" value="Genomic_DNA"/>
</dbReference>
<dbReference type="Proteomes" id="UP000019141">
    <property type="component" value="Unassembled WGS sequence"/>
</dbReference>
<organism evidence="2 3">
    <name type="scientific">Entotheonella factor</name>
    <dbReference type="NCBI Taxonomy" id="1429438"/>
    <lineage>
        <taxon>Bacteria</taxon>
        <taxon>Pseudomonadati</taxon>
        <taxon>Nitrospinota/Tectimicrobiota group</taxon>
        <taxon>Candidatus Tectimicrobiota</taxon>
        <taxon>Candidatus Entotheonellia</taxon>
        <taxon>Candidatus Entotheonellales</taxon>
        <taxon>Candidatus Entotheonellaceae</taxon>
        <taxon>Candidatus Entotheonella</taxon>
    </lineage>
</organism>
<feature type="region of interest" description="Disordered" evidence="1">
    <location>
        <begin position="64"/>
        <end position="102"/>
    </location>
</feature>
<accession>W4L518</accession>
<dbReference type="PANTHER" id="PTHR30510:SF2">
    <property type="entry name" value="UPF0229 PROTEIN YEAH"/>
    <property type="match status" value="1"/>
</dbReference>
<evidence type="ECO:0000256" key="1">
    <source>
        <dbReference type="SAM" id="MobiDB-lite"/>
    </source>
</evidence>
<keyword evidence="3" id="KW-1185">Reference proteome</keyword>
<evidence type="ECO:0008006" key="4">
    <source>
        <dbReference type="Google" id="ProtNLM"/>
    </source>
</evidence>
<dbReference type="SUPFAM" id="SSF53300">
    <property type="entry name" value="vWA-like"/>
    <property type="match status" value="1"/>
</dbReference>
<dbReference type="AlphaFoldDB" id="W4L518"/>
<dbReference type="PATRIC" id="fig|1429438.4.peg.7548"/>
<dbReference type="InterPro" id="IPR006698">
    <property type="entry name" value="UPF0229"/>
</dbReference>
<protein>
    <recommendedName>
        <fullName evidence="4">Stress response protein</fullName>
    </recommendedName>
</protein>
<evidence type="ECO:0000313" key="3">
    <source>
        <dbReference type="Proteomes" id="UP000019141"/>
    </source>
</evidence>
<dbReference type="Pfam" id="PF04285">
    <property type="entry name" value="DUF444"/>
    <property type="match status" value="1"/>
</dbReference>
<gene>
    <name evidence="2" type="ORF">ETSY1_40285</name>
</gene>
<reference evidence="2 3" key="1">
    <citation type="journal article" date="2014" name="Nature">
        <title>An environmental bacterial taxon with a large and distinct metabolic repertoire.</title>
        <authorList>
            <person name="Wilson M.C."/>
            <person name="Mori T."/>
            <person name="Ruckert C."/>
            <person name="Uria A.R."/>
            <person name="Helf M.J."/>
            <person name="Takada K."/>
            <person name="Gernert C."/>
            <person name="Steffens U.A."/>
            <person name="Heycke N."/>
            <person name="Schmitt S."/>
            <person name="Rinke C."/>
            <person name="Helfrich E.J."/>
            <person name="Brachmann A.O."/>
            <person name="Gurgui C."/>
            <person name="Wakimoto T."/>
            <person name="Kracht M."/>
            <person name="Crusemann M."/>
            <person name="Hentschel U."/>
            <person name="Abe I."/>
            <person name="Matsunaga S."/>
            <person name="Kalinowski J."/>
            <person name="Takeyama H."/>
            <person name="Piel J."/>
        </authorList>
    </citation>
    <scope>NUCLEOTIDE SEQUENCE [LARGE SCALE GENOMIC DNA]</scope>
    <source>
        <strain evidence="3">TSY1</strain>
    </source>
</reference>
<name>W4L518_ENTF1</name>
<comment type="caution">
    <text evidence="2">The sequence shown here is derived from an EMBL/GenBank/DDBJ whole genome shotgun (WGS) entry which is preliminary data.</text>
</comment>
<dbReference type="PANTHER" id="PTHR30510">
    <property type="entry name" value="UPF0229 PROTEIN YEAH"/>
    <property type="match status" value="1"/>
</dbReference>
<dbReference type="HOGENOM" id="CLU_049702_2_0_7"/>
<dbReference type="InterPro" id="IPR036465">
    <property type="entry name" value="vWFA_dom_sf"/>
</dbReference>
<sequence length="385" mass="43900">MALPWELRRRGFKDGLRHDQRVKEAIKKNLRELIAEEAIITSDGSKKIRIPLRYLDQYRFKYGQPQQGVGQGQGQPGDVIGRDKGDGPGNGDGEAGDQPGEHTLEVDVPIEELTQMMLEDLALPWLEEKPERQVTTVTHRYTDVRRTGSLANLDKRRSLLTNLKRNAARGRARVKNLHEDDLRYKVWDVHEEVHTNAAVYMLMDCSGSMTTSKKYVAKSFFFWMVRFLQLKYRNIETVFIAHDVNAKVVSEQDFFGLSSAGGTCCSSAYKAAMEHLDQHHPTRSWNNYLFHFSDGDNWPSDNAACKTLVESLLGQCTMVGYGEIRYGDDASFYGWLNQGSSRPSSLQGVFSEIQDPRFLSVTIANKEEVYQVLRDFLQPREESHV</sequence>